<dbReference type="GO" id="GO:0006417">
    <property type="term" value="P:regulation of translation"/>
    <property type="evidence" value="ECO:0007669"/>
    <property type="project" value="UniProtKB-KW"/>
</dbReference>
<dbReference type="InterPro" id="IPR001040">
    <property type="entry name" value="TIF_eIF_4E"/>
</dbReference>
<evidence type="ECO:0000256" key="2">
    <source>
        <dbReference type="ARBA" id="ARBA00022540"/>
    </source>
</evidence>
<dbReference type="PANTHER" id="PTHR11960">
    <property type="entry name" value="EUKARYOTIC TRANSLATION INITIATION FACTOR 4E RELATED"/>
    <property type="match status" value="1"/>
</dbReference>
<protein>
    <recommendedName>
        <fullName evidence="10">EIF-4F 25 kDa subunit</fullName>
    </recommendedName>
</protein>
<dbReference type="Gene3D" id="3.30.760.10">
    <property type="entry name" value="RNA Cap, Translation Initiation Factor Eif4e"/>
    <property type="match status" value="1"/>
</dbReference>
<comment type="similarity">
    <text evidence="1 6">Belongs to the eukaryotic initiation factor 4E family.</text>
</comment>
<proteinExistence type="inferred from homology"/>
<dbReference type="FunCoup" id="R7TTF8">
    <property type="interactions" value="1772"/>
</dbReference>
<dbReference type="PANTHER" id="PTHR11960:SF8">
    <property type="entry name" value="EUKARYOTIC TRANSLATION INITIATION FACTOR 4E1-RELATED"/>
    <property type="match status" value="1"/>
</dbReference>
<evidence type="ECO:0000256" key="5">
    <source>
        <dbReference type="ARBA" id="ARBA00022917"/>
    </source>
</evidence>
<name>R7TTF8_CAPTE</name>
<evidence type="ECO:0000313" key="8">
    <source>
        <dbReference type="EnsemblMetazoa" id="CapteP222296"/>
    </source>
</evidence>
<reference evidence="8" key="3">
    <citation type="submission" date="2015-06" db="UniProtKB">
        <authorList>
            <consortium name="EnsemblMetazoa"/>
        </authorList>
    </citation>
    <scope>IDENTIFICATION</scope>
</reference>
<dbReference type="EnsemblMetazoa" id="CapteT222296">
    <property type="protein sequence ID" value="CapteP222296"/>
    <property type="gene ID" value="CapteG222296"/>
</dbReference>
<dbReference type="SUPFAM" id="SSF55418">
    <property type="entry name" value="eIF4e-like"/>
    <property type="match status" value="1"/>
</dbReference>
<keyword evidence="2 6" id="KW-0396">Initiation factor</keyword>
<reference evidence="9" key="1">
    <citation type="submission" date="2012-12" db="EMBL/GenBank/DDBJ databases">
        <authorList>
            <person name="Hellsten U."/>
            <person name="Grimwood J."/>
            <person name="Chapman J.A."/>
            <person name="Shapiro H."/>
            <person name="Aerts A."/>
            <person name="Otillar R.P."/>
            <person name="Terry A.Y."/>
            <person name="Boore J.L."/>
            <person name="Simakov O."/>
            <person name="Marletaz F."/>
            <person name="Cho S.-J."/>
            <person name="Edsinger-Gonzales E."/>
            <person name="Havlak P."/>
            <person name="Kuo D.-H."/>
            <person name="Larsson T."/>
            <person name="Lv J."/>
            <person name="Arendt D."/>
            <person name="Savage R."/>
            <person name="Osoegawa K."/>
            <person name="de Jong P."/>
            <person name="Lindberg D.R."/>
            <person name="Seaver E.C."/>
            <person name="Weisblat D.A."/>
            <person name="Putnam N.H."/>
            <person name="Grigoriev I.V."/>
            <person name="Rokhsar D.S."/>
        </authorList>
    </citation>
    <scope>NUCLEOTIDE SEQUENCE</scope>
    <source>
        <strain evidence="9">I ESC-2004</strain>
    </source>
</reference>
<accession>R7TTF8</accession>
<dbReference type="GO" id="GO:0003743">
    <property type="term" value="F:translation initiation factor activity"/>
    <property type="evidence" value="ECO:0007669"/>
    <property type="project" value="UniProtKB-KW"/>
</dbReference>
<keyword evidence="3" id="KW-0810">Translation regulation</keyword>
<reference evidence="7 9" key="2">
    <citation type="journal article" date="2013" name="Nature">
        <title>Insights into bilaterian evolution from three spiralian genomes.</title>
        <authorList>
            <person name="Simakov O."/>
            <person name="Marletaz F."/>
            <person name="Cho S.J."/>
            <person name="Edsinger-Gonzales E."/>
            <person name="Havlak P."/>
            <person name="Hellsten U."/>
            <person name="Kuo D.H."/>
            <person name="Larsson T."/>
            <person name="Lv J."/>
            <person name="Arendt D."/>
            <person name="Savage R."/>
            <person name="Osoegawa K."/>
            <person name="de Jong P."/>
            <person name="Grimwood J."/>
            <person name="Chapman J.A."/>
            <person name="Shapiro H."/>
            <person name="Aerts A."/>
            <person name="Otillar R.P."/>
            <person name="Terry A.Y."/>
            <person name="Boore J.L."/>
            <person name="Grigoriev I.V."/>
            <person name="Lindberg D.R."/>
            <person name="Seaver E.C."/>
            <person name="Weisblat D.A."/>
            <person name="Putnam N.H."/>
            <person name="Rokhsar D.S."/>
        </authorList>
    </citation>
    <scope>NUCLEOTIDE SEQUENCE</scope>
    <source>
        <strain evidence="7 9">I ESC-2004</strain>
    </source>
</reference>
<dbReference type="AlphaFoldDB" id="R7TTF8"/>
<evidence type="ECO:0008006" key="10">
    <source>
        <dbReference type="Google" id="ProtNLM"/>
    </source>
</evidence>
<evidence type="ECO:0000256" key="1">
    <source>
        <dbReference type="ARBA" id="ARBA00009860"/>
    </source>
</evidence>
<dbReference type="EMBL" id="AMQN01002204">
    <property type="status" value="NOT_ANNOTATED_CDS"/>
    <property type="molecule type" value="Genomic_DNA"/>
</dbReference>
<dbReference type="HOGENOM" id="CLU_043552_1_0_1"/>
<dbReference type="Proteomes" id="UP000014760">
    <property type="component" value="Unassembled WGS sequence"/>
</dbReference>
<dbReference type="PROSITE" id="PS00813">
    <property type="entry name" value="IF4E"/>
    <property type="match status" value="1"/>
</dbReference>
<dbReference type="InterPro" id="IPR023398">
    <property type="entry name" value="TIF_eIF4e-like"/>
</dbReference>
<evidence type="ECO:0000256" key="4">
    <source>
        <dbReference type="ARBA" id="ARBA00022884"/>
    </source>
</evidence>
<dbReference type="GO" id="GO:0000340">
    <property type="term" value="F:RNA 7-methylguanosine cap binding"/>
    <property type="evidence" value="ECO:0007669"/>
    <property type="project" value="TreeGrafter"/>
</dbReference>
<organism evidence="7">
    <name type="scientific">Capitella teleta</name>
    <name type="common">Polychaete worm</name>
    <dbReference type="NCBI Taxonomy" id="283909"/>
    <lineage>
        <taxon>Eukaryota</taxon>
        <taxon>Metazoa</taxon>
        <taxon>Spiralia</taxon>
        <taxon>Lophotrochozoa</taxon>
        <taxon>Annelida</taxon>
        <taxon>Polychaeta</taxon>
        <taxon>Sedentaria</taxon>
        <taxon>Scolecida</taxon>
        <taxon>Capitellidae</taxon>
        <taxon>Capitella</taxon>
    </lineage>
</organism>
<dbReference type="FunFam" id="3.30.760.10:FF:000002">
    <property type="entry name" value="Eukaryotic translation initiation factor 4E"/>
    <property type="match status" value="1"/>
</dbReference>
<dbReference type="OrthoDB" id="590761at2759"/>
<dbReference type="InterPro" id="IPR019770">
    <property type="entry name" value="TIF_eIF_4E_CS"/>
</dbReference>
<dbReference type="STRING" id="283909.R7TTF8"/>
<evidence type="ECO:0000313" key="7">
    <source>
        <dbReference type="EMBL" id="ELT97193.1"/>
    </source>
</evidence>
<dbReference type="OMA" id="EEFWAIV"/>
<keyword evidence="5 6" id="KW-0648">Protein biosynthesis</keyword>
<keyword evidence="4 6" id="KW-0694">RNA-binding</keyword>
<evidence type="ECO:0000256" key="6">
    <source>
        <dbReference type="RuleBase" id="RU004374"/>
    </source>
</evidence>
<keyword evidence="9" id="KW-1185">Reference proteome</keyword>
<dbReference type="GO" id="GO:0016281">
    <property type="term" value="C:eukaryotic translation initiation factor 4F complex"/>
    <property type="evidence" value="ECO:0007669"/>
    <property type="project" value="TreeGrafter"/>
</dbReference>
<evidence type="ECO:0000313" key="9">
    <source>
        <dbReference type="Proteomes" id="UP000014760"/>
    </source>
</evidence>
<sequence length="222" mass="25740">MKMLLNPARYRLESSPVPDQQQEEDEILGEVSIPDPELLIKHPLHNRWALWYFKNDKTKDWHANLKVVTAFDTVEDFWALYNHVLPASKIAPGCDYSLFKDGIQPMWEDERNKRGGRWLINLNKRQRNMELDSFWLETLLCLIGEAFEEQSDDVCGAVVNIRNKGDKLSIWTHDATRNEATMRVGRTLKDRLNIPRDITIGFQAHSDTMTKAGSTAKNRFVV</sequence>
<gene>
    <name evidence="7" type="ORF">CAPTEDRAFT_222296</name>
</gene>
<dbReference type="Pfam" id="PF01652">
    <property type="entry name" value="IF4E"/>
    <property type="match status" value="1"/>
</dbReference>
<evidence type="ECO:0000256" key="3">
    <source>
        <dbReference type="ARBA" id="ARBA00022845"/>
    </source>
</evidence>
<dbReference type="EMBL" id="KB308638">
    <property type="protein sequence ID" value="ELT97193.1"/>
    <property type="molecule type" value="Genomic_DNA"/>
</dbReference>